<feature type="compositionally biased region" description="Gly residues" evidence="1">
    <location>
        <begin position="330"/>
        <end position="342"/>
    </location>
</feature>
<organism evidence="2 3">
    <name type="scientific">Gordonia soli NBRC 108243</name>
    <dbReference type="NCBI Taxonomy" id="1223545"/>
    <lineage>
        <taxon>Bacteria</taxon>
        <taxon>Bacillati</taxon>
        <taxon>Actinomycetota</taxon>
        <taxon>Actinomycetes</taxon>
        <taxon>Mycobacteriales</taxon>
        <taxon>Gordoniaceae</taxon>
        <taxon>Gordonia</taxon>
    </lineage>
</organism>
<evidence type="ECO:0000256" key="1">
    <source>
        <dbReference type="SAM" id="MobiDB-lite"/>
    </source>
</evidence>
<dbReference type="Proteomes" id="UP000011666">
    <property type="component" value="Unassembled WGS sequence"/>
</dbReference>
<keyword evidence="3" id="KW-1185">Reference proteome</keyword>
<proteinExistence type="predicted"/>
<feature type="compositionally biased region" description="Basic and acidic residues" evidence="1">
    <location>
        <begin position="442"/>
        <end position="464"/>
    </location>
</feature>
<protein>
    <submittedName>
        <fullName evidence="2">Uncharacterized protein</fullName>
    </submittedName>
</protein>
<dbReference type="OrthoDB" id="4381875at2"/>
<evidence type="ECO:0000313" key="3">
    <source>
        <dbReference type="Proteomes" id="UP000011666"/>
    </source>
</evidence>
<feature type="compositionally biased region" description="Basic and acidic residues" evidence="1">
    <location>
        <begin position="343"/>
        <end position="366"/>
    </location>
</feature>
<comment type="caution">
    <text evidence="2">The sequence shown here is derived from an EMBL/GenBank/DDBJ whole genome shotgun (WGS) entry which is preliminary data.</text>
</comment>
<reference evidence="2 3" key="1">
    <citation type="submission" date="2013-01" db="EMBL/GenBank/DDBJ databases">
        <title>Whole genome shotgun sequence of Gordonia soli NBRC 108243.</title>
        <authorList>
            <person name="Isaki-Nakamura S."/>
            <person name="Hosoyama A."/>
            <person name="Tsuchikane K."/>
            <person name="Ando Y."/>
            <person name="Baba S."/>
            <person name="Ohji S."/>
            <person name="Hamada M."/>
            <person name="Tamura T."/>
            <person name="Yamazoe A."/>
            <person name="Yamazaki S."/>
            <person name="Fujita N."/>
        </authorList>
    </citation>
    <scope>NUCLEOTIDE SEQUENCE [LARGE SCALE GENOMIC DNA]</scope>
    <source>
        <strain evidence="2 3">NBRC 108243</strain>
    </source>
</reference>
<evidence type="ECO:0000313" key="2">
    <source>
        <dbReference type="EMBL" id="GAC70512.1"/>
    </source>
</evidence>
<dbReference type="RefSeq" id="WP_007624597.1">
    <property type="nucleotide sequence ID" value="NZ_BANX01000035.1"/>
</dbReference>
<dbReference type="eggNOG" id="ENOG5031VQJ">
    <property type="taxonomic scope" value="Bacteria"/>
</dbReference>
<feature type="region of interest" description="Disordered" evidence="1">
    <location>
        <begin position="218"/>
        <end position="275"/>
    </location>
</feature>
<accession>M0QRY6</accession>
<feature type="region of interest" description="Disordered" evidence="1">
    <location>
        <begin position="291"/>
        <end position="486"/>
    </location>
</feature>
<dbReference type="STRING" id="1223545.GS4_35_00880"/>
<dbReference type="EMBL" id="BANX01000035">
    <property type="protein sequence ID" value="GAC70512.1"/>
    <property type="molecule type" value="Genomic_DNA"/>
</dbReference>
<feature type="compositionally biased region" description="Low complexity" evidence="1">
    <location>
        <begin position="374"/>
        <end position="392"/>
    </location>
</feature>
<gene>
    <name evidence="2" type="ORF">GS4_35_00880</name>
</gene>
<dbReference type="AlphaFoldDB" id="M0QRY6"/>
<sequence>MTTAADPIADLRDRAVAGVEHLADVLGLGATLGLDVPTADEIRAGFRAVGRVGLPAMAADGERLQAAVRAVGEHLDRLPEQEIRIGQAWAGAAGAAALARIAEHRHATESDAQVLRTLADSTTAAAAGIDRLVRAWYLAVARLTTPVIADHPLPAVPAAVATGAVPLSVVADDIAARIHLFTTTSSAAATGITEILQALDRAVDGLDQPTTRDAQVRQVRGVEPSTNSVETGRTYAEPDRRSGGGSGGGQPSDGPVPGSDLPLRLSNPGAPTVESSTAYVPAPYVPAPYVPAPDVPADGRTDAAASSADEGTVDERLTGDRVPGAERAGAGAGGDGSDGNGPDGRERPGTHRQAPNEHAEETRLDVGRSGIGAAGTASAPTPGTASPGTASPNTGSPGTDSPDRAVPDTDAPDSDTRDGDTVPDGTSTLRGDDAAGAGAGEQRTDEKRTDERGSGERGAGEHEPSGTSGRSGHSGSGGDLALAGDE</sequence>
<name>M0QRY6_9ACTN</name>